<keyword evidence="3" id="KW-0479">Metal-binding</keyword>
<evidence type="ECO:0000256" key="1">
    <source>
        <dbReference type="ARBA" id="ARBA00001965"/>
    </source>
</evidence>
<keyword evidence="10" id="KW-1185">Reference proteome</keyword>
<dbReference type="InterPro" id="IPR000627">
    <property type="entry name" value="Intradiol_dOase_C"/>
</dbReference>
<feature type="domain" description="Catechol dioxygenase N-terminal" evidence="8">
    <location>
        <begin position="43"/>
        <end position="112"/>
    </location>
</feature>
<dbReference type="EMBL" id="JAKELL010000014">
    <property type="protein sequence ID" value="KAH8994533.1"/>
    <property type="molecule type" value="Genomic_DNA"/>
</dbReference>
<reference evidence="9" key="1">
    <citation type="submission" date="2022-01" db="EMBL/GenBank/DDBJ databases">
        <title>Comparative genomics reveals a dynamic genome evolution in the ectomycorrhizal milk-cap (Lactarius) mushrooms.</title>
        <authorList>
            <consortium name="DOE Joint Genome Institute"/>
            <person name="Lebreton A."/>
            <person name="Tang N."/>
            <person name="Kuo A."/>
            <person name="LaButti K."/>
            <person name="Drula E."/>
            <person name="Barry K."/>
            <person name="Clum A."/>
            <person name="Lipzen A."/>
            <person name="Mousain D."/>
            <person name="Ng V."/>
            <person name="Wang R."/>
            <person name="Wang X."/>
            <person name="Dai Y."/>
            <person name="Henrissat B."/>
            <person name="Grigoriev I.V."/>
            <person name="Guerin-Laguette A."/>
            <person name="Yu F."/>
            <person name="Martin F.M."/>
        </authorList>
    </citation>
    <scope>NUCLEOTIDE SEQUENCE</scope>
    <source>
        <strain evidence="9">QP</strain>
    </source>
</reference>
<dbReference type="InterPro" id="IPR007535">
    <property type="entry name" value="Catechol_dOase_N"/>
</dbReference>
<dbReference type="InterPro" id="IPR050770">
    <property type="entry name" value="Intradiol_RC_Dioxygenase"/>
</dbReference>
<dbReference type="GO" id="GO:0008199">
    <property type="term" value="F:ferric iron binding"/>
    <property type="evidence" value="ECO:0007669"/>
    <property type="project" value="InterPro"/>
</dbReference>
<gene>
    <name evidence="9" type="ORF">EDB92DRAFT_1849715</name>
</gene>
<dbReference type="Gene3D" id="2.60.130.10">
    <property type="entry name" value="Aromatic compound dioxygenase"/>
    <property type="match status" value="1"/>
</dbReference>
<proteinExistence type="inferred from homology"/>
<dbReference type="GO" id="GO:0018576">
    <property type="term" value="F:catechol 1,2-dioxygenase activity"/>
    <property type="evidence" value="ECO:0007669"/>
    <property type="project" value="InterPro"/>
</dbReference>
<organism evidence="9 10">
    <name type="scientific">Lactarius akahatsu</name>
    <dbReference type="NCBI Taxonomy" id="416441"/>
    <lineage>
        <taxon>Eukaryota</taxon>
        <taxon>Fungi</taxon>
        <taxon>Dikarya</taxon>
        <taxon>Basidiomycota</taxon>
        <taxon>Agaricomycotina</taxon>
        <taxon>Agaricomycetes</taxon>
        <taxon>Russulales</taxon>
        <taxon>Russulaceae</taxon>
        <taxon>Lactarius</taxon>
    </lineage>
</organism>
<comment type="caution">
    <text evidence="9">The sequence shown here is derived from an EMBL/GenBank/DDBJ whole genome shotgun (WGS) entry which is preliminary data.</text>
</comment>
<evidence type="ECO:0000256" key="2">
    <source>
        <dbReference type="ARBA" id="ARBA00007825"/>
    </source>
</evidence>
<comment type="similarity">
    <text evidence="2">Belongs to the intradiol ring-cleavage dioxygenase family.</text>
</comment>
<dbReference type="Pfam" id="PF00775">
    <property type="entry name" value="Dioxygenase_C"/>
    <property type="match status" value="1"/>
</dbReference>
<keyword evidence="4 9" id="KW-0223">Dioxygenase</keyword>
<name>A0AAD4LJT7_9AGAM</name>
<keyword evidence="5" id="KW-0560">Oxidoreductase</keyword>
<comment type="cofactor">
    <cofactor evidence="1">
        <name>Fe(3+)</name>
        <dbReference type="ChEBI" id="CHEBI:29034"/>
    </cofactor>
</comment>
<dbReference type="GO" id="GO:0009712">
    <property type="term" value="P:catechol-containing compound metabolic process"/>
    <property type="evidence" value="ECO:0007669"/>
    <property type="project" value="InterPro"/>
</dbReference>
<evidence type="ECO:0000313" key="9">
    <source>
        <dbReference type="EMBL" id="KAH8994533.1"/>
    </source>
</evidence>
<keyword evidence="6" id="KW-0408">Iron</keyword>
<evidence type="ECO:0000259" key="8">
    <source>
        <dbReference type="Pfam" id="PF04444"/>
    </source>
</evidence>
<evidence type="ECO:0000256" key="4">
    <source>
        <dbReference type="ARBA" id="ARBA00022964"/>
    </source>
</evidence>
<feature type="domain" description="Intradiol ring-cleavage dioxygenases" evidence="7">
    <location>
        <begin position="140"/>
        <end position="306"/>
    </location>
</feature>
<evidence type="ECO:0000256" key="3">
    <source>
        <dbReference type="ARBA" id="ARBA00022723"/>
    </source>
</evidence>
<dbReference type="PANTHER" id="PTHR33711:SF7">
    <property type="entry name" value="INTRADIOL RING-CLEAVAGE DIOXYGENASES DOMAIN-CONTAINING PROTEIN-RELATED"/>
    <property type="match status" value="1"/>
</dbReference>
<accession>A0AAD4LJT7</accession>
<dbReference type="Pfam" id="PF04444">
    <property type="entry name" value="Dioxygenase_N"/>
    <property type="match status" value="1"/>
</dbReference>
<evidence type="ECO:0000259" key="7">
    <source>
        <dbReference type="Pfam" id="PF00775"/>
    </source>
</evidence>
<dbReference type="AlphaFoldDB" id="A0AAD4LJT7"/>
<protein>
    <submittedName>
        <fullName evidence="9">Aromatic compound dioxygenase</fullName>
    </submittedName>
</protein>
<dbReference type="InterPro" id="IPR015889">
    <property type="entry name" value="Intradiol_dOase_core"/>
</dbReference>
<dbReference type="SUPFAM" id="SSF49482">
    <property type="entry name" value="Aromatic compound dioxygenase"/>
    <property type="match status" value="1"/>
</dbReference>
<dbReference type="Proteomes" id="UP001201163">
    <property type="component" value="Unassembled WGS sequence"/>
</dbReference>
<evidence type="ECO:0000256" key="5">
    <source>
        <dbReference type="ARBA" id="ARBA00023002"/>
    </source>
</evidence>
<sequence length="321" mass="35093">MSPPEVRAAVSNGIPPPVLDLPYPDGAEVITSNILKLIELAPNPRVKFIFQNLVTKLHEFVNETRVTPEEWMTAIEFLTRTGQTCTPLRQEFILLSDVLGVSALVDALNNPPVGAATESSVLGPFFTEDAPDVPLGESIASEGKGEYLYVEGQVRTTSGAPIPGAVIETWETDDKGFYDTQYADRVVADCRGRLVTDKDGKYGYRAIVPVPYPIPGDGPVGDLLLALRRHNIRPNHLHMMIDAPGFRKLTTALYPEGDAYLPSDPVFGVKKSLVVKLVEINDEAEARKRGFSKGTKFKLLTFDFTLLNDAEAAAGRAERAK</sequence>
<dbReference type="PANTHER" id="PTHR33711">
    <property type="entry name" value="DIOXYGENASE, PUTATIVE (AFU_ORTHOLOGUE AFUA_2G02910)-RELATED"/>
    <property type="match status" value="1"/>
</dbReference>
<evidence type="ECO:0000256" key="6">
    <source>
        <dbReference type="ARBA" id="ARBA00023004"/>
    </source>
</evidence>
<evidence type="ECO:0000313" key="10">
    <source>
        <dbReference type="Proteomes" id="UP001201163"/>
    </source>
</evidence>